<evidence type="ECO:0000256" key="7">
    <source>
        <dbReference type="ARBA" id="ARBA00022984"/>
    </source>
</evidence>
<evidence type="ECO:0000256" key="10">
    <source>
        <dbReference type="SAM" id="SignalP"/>
    </source>
</evidence>
<dbReference type="EMBL" id="JAQIIO010000001">
    <property type="protein sequence ID" value="MDA5093098.1"/>
    <property type="molecule type" value="Genomic_DNA"/>
</dbReference>
<evidence type="ECO:0000256" key="3">
    <source>
        <dbReference type="ARBA" id="ARBA00022676"/>
    </source>
</evidence>
<feature type="chain" id="PRO_5046782491" evidence="10">
    <location>
        <begin position="29"/>
        <end position="188"/>
    </location>
</feature>
<evidence type="ECO:0000256" key="1">
    <source>
        <dbReference type="ARBA" id="ARBA00004752"/>
    </source>
</evidence>
<keyword evidence="7 9" id="KW-0573">Peptidoglycan synthesis</keyword>
<dbReference type="SUPFAM" id="SSF141523">
    <property type="entry name" value="L,D-transpeptidase catalytic domain-like"/>
    <property type="match status" value="1"/>
</dbReference>
<evidence type="ECO:0000313" key="13">
    <source>
        <dbReference type="Proteomes" id="UP001528040"/>
    </source>
</evidence>
<reference evidence="12 13" key="1">
    <citation type="submission" date="2023-01" db="EMBL/GenBank/DDBJ databases">
        <authorList>
            <person name="Yoon J.-W."/>
        </authorList>
    </citation>
    <scope>NUCLEOTIDE SEQUENCE [LARGE SCALE GENOMIC DNA]</scope>
    <source>
        <strain evidence="12 13">KMU-50</strain>
    </source>
</reference>
<protein>
    <submittedName>
        <fullName evidence="12">L,D-transpeptidase</fullName>
    </submittedName>
</protein>
<feature type="active site" description="Proton donor/acceptor" evidence="9">
    <location>
        <position position="148"/>
    </location>
</feature>
<feature type="signal peptide" evidence="10">
    <location>
        <begin position="1"/>
        <end position="28"/>
    </location>
</feature>
<dbReference type="InterPro" id="IPR038063">
    <property type="entry name" value="Transpep_catalytic_dom"/>
</dbReference>
<sequence length="188" mass="20573">MTSRFPFILAVAVAFILGAILEPNTAQAQTSKKVPRDHGPTSVQVVPFDSKERAGTIIISNTDRILYRVLGNGTAERYKISVGRDGFTWTGTVYVGSKTEWPAWRPPAAMRQRQPDLPGYVPPGPYNPLGARALYLHSNGKDTLYRIHGTNDSGTLGGFETSGCFRLSNSDVMRLYSLVTKGTKVIVN</sequence>
<comment type="pathway">
    <text evidence="1 9">Cell wall biogenesis; peptidoglycan biosynthesis.</text>
</comment>
<dbReference type="PANTHER" id="PTHR30582">
    <property type="entry name" value="L,D-TRANSPEPTIDASE"/>
    <property type="match status" value="1"/>
</dbReference>
<keyword evidence="3" id="KW-0328">Glycosyltransferase</keyword>
<keyword evidence="6 9" id="KW-0133">Cell shape</keyword>
<dbReference type="CDD" id="cd16913">
    <property type="entry name" value="YkuD_like"/>
    <property type="match status" value="1"/>
</dbReference>
<comment type="similarity">
    <text evidence="2">Belongs to the YkuD family.</text>
</comment>
<evidence type="ECO:0000256" key="5">
    <source>
        <dbReference type="ARBA" id="ARBA00022801"/>
    </source>
</evidence>
<gene>
    <name evidence="12" type="ORF">O2N63_03265</name>
</gene>
<dbReference type="RefSeq" id="WP_271052704.1">
    <property type="nucleotide sequence ID" value="NZ_JAQIIO010000001.1"/>
</dbReference>
<dbReference type="PANTHER" id="PTHR30582:SF24">
    <property type="entry name" value="L,D-TRANSPEPTIDASE ERFK_SRFK-RELATED"/>
    <property type="match status" value="1"/>
</dbReference>
<evidence type="ECO:0000256" key="8">
    <source>
        <dbReference type="ARBA" id="ARBA00023316"/>
    </source>
</evidence>
<dbReference type="Pfam" id="PF03734">
    <property type="entry name" value="YkuD"/>
    <property type="match status" value="1"/>
</dbReference>
<feature type="domain" description="L,D-TPase catalytic" evidence="11">
    <location>
        <begin position="55"/>
        <end position="188"/>
    </location>
</feature>
<proteinExistence type="inferred from homology"/>
<feature type="active site" description="Nucleophile" evidence="9">
    <location>
        <position position="164"/>
    </location>
</feature>
<evidence type="ECO:0000259" key="11">
    <source>
        <dbReference type="PROSITE" id="PS52029"/>
    </source>
</evidence>
<dbReference type="Proteomes" id="UP001528040">
    <property type="component" value="Unassembled WGS sequence"/>
</dbReference>
<dbReference type="Gene3D" id="2.40.440.10">
    <property type="entry name" value="L,D-transpeptidase catalytic domain-like"/>
    <property type="match status" value="1"/>
</dbReference>
<keyword evidence="5" id="KW-0378">Hydrolase</keyword>
<comment type="caution">
    <text evidence="12">The sequence shown here is derived from an EMBL/GenBank/DDBJ whole genome shotgun (WGS) entry which is preliminary data.</text>
</comment>
<dbReference type="PROSITE" id="PS52029">
    <property type="entry name" value="LD_TPASE"/>
    <property type="match status" value="1"/>
</dbReference>
<evidence type="ECO:0000256" key="2">
    <source>
        <dbReference type="ARBA" id="ARBA00005992"/>
    </source>
</evidence>
<keyword evidence="8 9" id="KW-0961">Cell wall biogenesis/degradation</keyword>
<evidence type="ECO:0000313" key="12">
    <source>
        <dbReference type="EMBL" id="MDA5093098.1"/>
    </source>
</evidence>
<keyword evidence="10" id="KW-0732">Signal</keyword>
<evidence type="ECO:0000256" key="9">
    <source>
        <dbReference type="PROSITE-ProRule" id="PRU01373"/>
    </source>
</evidence>
<dbReference type="InterPro" id="IPR005490">
    <property type="entry name" value="LD_TPept_cat_dom"/>
</dbReference>
<dbReference type="InterPro" id="IPR050979">
    <property type="entry name" value="LD-transpeptidase"/>
</dbReference>
<evidence type="ECO:0000256" key="4">
    <source>
        <dbReference type="ARBA" id="ARBA00022679"/>
    </source>
</evidence>
<keyword evidence="13" id="KW-1185">Reference proteome</keyword>
<accession>A0ABT4VXV8</accession>
<evidence type="ECO:0000256" key="6">
    <source>
        <dbReference type="ARBA" id="ARBA00022960"/>
    </source>
</evidence>
<organism evidence="12 13">
    <name type="scientific">Aliiroseovarius salicola</name>
    <dbReference type="NCBI Taxonomy" id="3009082"/>
    <lineage>
        <taxon>Bacteria</taxon>
        <taxon>Pseudomonadati</taxon>
        <taxon>Pseudomonadota</taxon>
        <taxon>Alphaproteobacteria</taxon>
        <taxon>Rhodobacterales</taxon>
        <taxon>Paracoccaceae</taxon>
        <taxon>Aliiroseovarius</taxon>
    </lineage>
</organism>
<name>A0ABT4VXV8_9RHOB</name>
<keyword evidence="4" id="KW-0808">Transferase</keyword>